<organism evidence="1 2">
    <name type="scientific">Dermacentor silvarum</name>
    <name type="common">Tick</name>
    <dbReference type="NCBI Taxonomy" id="543639"/>
    <lineage>
        <taxon>Eukaryota</taxon>
        <taxon>Metazoa</taxon>
        <taxon>Ecdysozoa</taxon>
        <taxon>Arthropoda</taxon>
        <taxon>Chelicerata</taxon>
        <taxon>Arachnida</taxon>
        <taxon>Acari</taxon>
        <taxon>Parasitiformes</taxon>
        <taxon>Ixodida</taxon>
        <taxon>Ixodoidea</taxon>
        <taxon>Ixodidae</taxon>
        <taxon>Rhipicephalinae</taxon>
        <taxon>Dermacentor</taxon>
    </lineage>
</organism>
<sequence>MPINPGRNPTNPSPTAHPGRKNEKGGTKEAEGGAITLKREKKERRRNTGMKTGKKARRSPTPPRRQEETPAGPHAQPNTPGSREGEETAAPHHGSRGKQTNHSQYERATAQPWPSGEGRPYPLLGENWVGPRGDIRCSTQQHPPCAPCTAHRGAGPRIACTPPSRDAAEEGTNGGRDHKLRRTCTSSNTVAEVQPTETRPRLMSDRYAGGSTATTWVKLPERSLNETRTSQVDGSIRRSGLRELICATRFTAGTSGSTPVNLTCGLRCCTKRTDIAVLVTGFCSMSVLSF</sequence>
<gene>
    <name evidence="1" type="ORF">HPB49_022029</name>
</gene>
<protein>
    <submittedName>
        <fullName evidence="1">Uncharacterized protein</fullName>
    </submittedName>
</protein>
<evidence type="ECO:0000313" key="2">
    <source>
        <dbReference type="Proteomes" id="UP000821865"/>
    </source>
</evidence>
<reference evidence="1" key="1">
    <citation type="submission" date="2020-05" db="EMBL/GenBank/DDBJ databases">
        <title>Large-scale comparative analyses of tick genomes elucidate their genetic diversity and vector capacities.</title>
        <authorList>
            <person name="Jia N."/>
            <person name="Wang J."/>
            <person name="Shi W."/>
            <person name="Du L."/>
            <person name="Sun Y."/>
            <person name="Zhan W."/>
            <person name="Jiang J."/>
            <person name="Wang Q."/>
            <person name="Zhang B."/>
            <person name="Ji P."/>
            <person name="Sakyi L.B."/>
            <person name="Cui X."/>
            <person name="Yuan T."/>
            <person name="Jiang B."/>
            <person name="Yang W."/>
            <person name="Lam T.T.-Y."/>
            <person name="Chang Q."/>
            <person name="Ding S."/>
            <person name="Wang X."/>
            <person name="Zhu J."/>
            <person name="Ruan X."/>
            <person name="Zhao L."/>
            <person name="Wei J."/>
            <person name="Que T."/>
            <person name="Du C."/>
            <person name="Cheng J."/>
            <person name="Dai P."/>
            <person name="Han X."/>
            <person name="Huang E."/>
            <person name="Gao Y."/>
            <person name="Liu J."/>
            <person name="Shao H."/>
            <person name="Ye R."/>
            <person name="Li L."/>
            <person name="Wei W."/>
            <person name="Wang X."/>
            <person name="Wang C."/>
            <person name="Yang T."/>
            <person name="Huo Q."/>
            <person name="Li W."/>
            <person name="Guo W."/>
            <person name="Chen H."/>
            <person name="Zhou L."/>
            <person name="Ni X."/>
            <person name="Tian J."/>
            <person name="Zhou Y."/>
            <person name="Sheng Y."/>
            <person name="Liu T."/>
            <person name="Pan Y."/>
            <person name="Xia L."/>
            <person name="Li J."/>
            <person name="Zhao F."/>
            <person name="Cao W."/>
        </authorList>
    </citation>
    <scope>NUCLEOTIDE SEQUENCE</scope>
    <source>
        <strain evidence="1">Dsil-2018</strain>
    </source>
</reference>
<dbReference type="EMBL" id="CM023473">
    <property type="protein sequence ID" value="KAH7954840.1"/>
    <property type="molecule type" value="Genomic_DNA"/>
</dbReference>
<name>A0ACB8D0A9_DERSI</name>
<accession>A0ACB8D0A9</accession>
<dbReference type="Proteomes" id="UP000821865">
    <property type="component" value="Chromosome 4"/>
</dbReference>
<evidence type="ECO:0000313" key="1">
    <source>
        <dbReference type="EMBL" id="KAH7954840.1"/>
    </source>
</evidence>
<keyword evidence="2" id="KW-1185">Reference proteome</keyword>
<comment type="caution">
    <text evidence="1">The sequence shown here is derived from an EMBL/GenBank/DDBJ whole genome shotgun (WGS) entry which is preliminary data.</text>
</comment>
<proteinExistence type="predicted"/>